<comment type="similarity">
    <text evidence="2">Belongs to the mitochondrion-specific ribosomal protein mL50 family.</text>
</comment>
<gene>
    <name evidence="7" type="ORF">METBISCDRAFT_20973</name>
</gene>
<reference evidence="8" key="1">
    <citation type="journal article" date="2018" name="Nat. Microbiol.">
        <title>Leveraging single-cell genomics to expand the fungal tree of life.</title>
        <authorList>
            <person name="Ahrendt S.R."/>
            <person name="Quandt C.A."/>
            <person name="Ciobanu D."/>
            <person name="Clum A."/>
            <person name="Salamov A."/>
            <person name="Andreopoulos B."/>
            <person name="Cheng J.F."/>
            <person name="Woyke T."/>
            <person name="Pelin A."/>
            <person name="Henrissat B."/>
            <person name="Reynolds N.K."/>
            <person name="Benny G.L."/>
            <person name="Smith M.E."/>
            <person name="James T.Y."/>
            <person name="Grigoriev I.V."/>
        </authorList>
    </citation>
    <scope>NUCLEOTIDE SEQUENCE [LARGE SCALE GENOMIC DNA]</scope>
    <source>
        <strain evidence="8">Baker2002</strain>
    </source>
</reference>
<dbReference type="Pfam" id="PF10501">
    <property type="entry name" value="Ribosomal_L50"/>
    <property type="match status" value="1"/>
</dbReference>
<dbReference type="GO" id="GO:1990904">
    <property type="term" value="C:ribonucleoprotein complex"/>
    <property type="evidence" value="ECO:0007669"/>
    <property type="project" value="UniProtKB-KW"/>
</dbReference>
<evidence type="ECO:0000256" key="1">
    <source>
        <dbReference type="ARBA" id="ARBA00004173"/>
    </source>
</evidence>
<keyword evidence="8" id="KW-1185">Reference proteome</keyword>
<dbReference type="AlphaFoldDB" id="A0A4P9ZI79"/>
<keyword evidence="5" id="KW-0687">Ribonucleoprotein</keyword>
<evidence type="ECO:0000313" key="7">
    <source>
        <dbReference type="EMBL" id="RKP32703.1"/>
    </source>
</evidence>
<comment type="subcellular location">
    <subcellularLocation>
        <location evidence="1">Mitochondrion</location>
    </subcellularLocation>
</comment>
<proteinExistence type="inferred from homology"/>
<dbReference type="Proteomes" id="UP000268321">
    <property type="component" value="Unassembled WGS sequence"/>
</dbReference>
<accession>A0A4P9ZI79</accession>
<organism evidence="7 8">
    <name type="scientific">Metschnikowia bicuspidata</name>
    <dbReference type="NCBI Taxonomy" id="27322"/>
    <lineage>
        <taxon>Eukaryota</taxon>
        <taxon>Fungi</taxon>
        <taxon>Dikarya</taxon>
        <taxon>Ascomycota</taxon>
        <taxon>Saccharomycotina</taxon>
        <taxon>Pichiomycetes</taxon>
        <taxon>Metschnikowiaceae</taxon>
        <taxon>Metschnikowia</taxon>
    </lineage>
</organism>
<keyword evidence="3" id="KW-0689">Ribosomal protein</keyword>
<dbReference type="OrthoDB" id="3980895at2759"/>
<dbReference type="GO" id="GO:0005739">
    <property type="term" value="C:mitochondrion"/>
    <property type="evidence" value="ECO:0007669"/>
    <property type="project" value="UniProtKB-SubCell"/>
</dbReference>
<evidence type="ECO:0000256" key="4">
    <source>
        <dbReference type="ARBA" id="ARBA00023128"/>
    </source>
</evidence>
<evidence type="ECO:0000313" key="8">
    <source>
        <dbReference type="Proteomes" id="UP000268321"/>
    </source>
</evidence>
<dbReference type="Gene3D" id="1.10.1200.10">
    <property type="entry name" value="ACP-like"/>
    <property type="match status" value="1"/>
</dbReference>
<sequence length="217" mass="25090">MIALRPHRAAQRLWVMARRTFIKSLFGVSSKTSEIIEKQNELAQVLPAQITILNKDNSPNTKHFDPDVDMPDFKIVQWKSTVVRARDIENTYTNESVIKAINEVYTQIYGQSLTEQQYDTALLSDLKLRFQFCKALQQKLGFDIFDYTISRSHNVGELYAALRKNIAARWSNERNPNAIVLRAEDFSQPNVYLNKELDEEGQKRYFEQLKKAAGVAE</sequence>
<dbReference type="GO" id="GO:0005840">
    <property type="term" value="C:ribosome"/>
    <property type="evidence" value="ECO:0007669"/>
    <property type="project" value="UniProtKB-KW"/>
</dbReference>
<dbReference type="EMBL" id="ML004429">
    <property type="protein sequence ID" value="RKP32703.1"/>
    <property type="molecule type" value="Genomic_DNA"/>
</dbReference>
<evidence type="ECO:0000256" key="2">
    <source>
        <dbReference type="ARBA" id="ARBA00008860"/>
    </source>
</evidence>
<name>A0A4P9ZI79_9ASCO</name>
<evidence type="ECO:0000256" key="3">
    <source>
        <dbReference type="ARBA" id="ARBA00022980"/>
    </source>
</evidence>
<protein>
    <recommendedName>
        <fullName evidence="6">Large ribosomal subunit protein mL50</fullName>
    </recommendedName>
</protein>
<evidence type="ECO:0000256" key="6">
    <source>
        <dbReference type="ARBA" id="ARBA00035183"/>
    </source>
</evidence>
<keyword evidence="4" id="KW-0496">Mitochondrion</keyword>
<evidence type="ECO:0000256" key="5">
    <source>
        <dbReference type="ARBA" id="ARBA00023274"/>
    </source>
</evidence>
<dbReference type="InterPro" id="IPR036736">
    <property type="entry name" value="ACP-like_sf"/>
</dbReference>
<dbReference type="InterPro" id="IPR018305">
    <property type="entry name" value="Ribosomal_m50"/>
</dbReference>